<comment type="caution">
    <text evidence="1">The sequence shown here is derived from an EMBL/GenBank/DDBJ whole genome shotgun (WGS) entry which is preliminary data.</text>
</comment>
<protein>
    <submittedName>
        <fullName evidence="1">Uncharacterized protein</fullName>
    </submittedName>
</protein>
<dbReference type="EMBL" id="VSSQ01022575">
    <property type="protein sequence ID" value="MPM68978.1"/>
    <property type="molecule type" value="Genomic_DNA"/>
</dbReference>
<reference evidence="1" key="1">
    <citation type="submission" date="2019-08" db="EMBL/GenBank/DDBJ databases">
        <authorList>
            <person name="Kucharzyk K."/>
            <person name="Murdoch R.W."/>
            <person name="Higgins S."/>
            <person name="Loffler F."/>
        </authorList>
    </citation>
    <scope>NUCLEOTIDE SEQUENCE</scope>
</reference>
<gene>
    <name evidence="1" type="ORF">SDC9_115915</name>
</gene>
<organism evidence="1">
    <name type="scientific">bioreactor metagenome</name>
    <dbReference type="NCBI Taxonomy" id="1076179"/>
    <lineage>
        <taxon>unclassified sequences</taxon>
        <taxon>metagenomes</taxon>
        <taxon>ecological metagenomes</taxon>
    </lineage>
</organism>
<evidence type="ECO:0000313" key="1">
    <source>
        <dbReference type="EMBL" id="MPM68978.1"/>
    </source>
</evidence>
<name>A0A645BV63_9ZZZZ</name>
<accession>A0A645BV63</accession>
<sequence length="91" mass="9487">MISTLGSACAAGTQDAVDAAVAAIKDGSLHVFDTAKFTMGGKPVTNAFATDTNGDFVNDADEAISDGYYHESYFQSAPSFSLRIDGITELN</sequence>
<proteinExistence type="predicted"/>
<dbReference type="AlphaFoldDB" id="A0A645BV63"/>